<proteinExistence type="predicted"/>
<reference evidence="2 3" key="1">
    <citation type="submission" date="2013-01" db="EMBL/GenBank/DDBJ databases">
        <authorList>
            <person name="Harkins D.M."/>
            <person name="Durkin A.S."/>
            <person name="Brinkac L.M."/>
            <person name="Haft D.H."/>
            <person name="Selengut J.D."/>
            <person name="Sanka R."/>
            <person name="DePew J."/>
            <person name="Purushe J."/>
            <person name="Tulsiani S.M."/>
            <person name="Graham G.C."/>
            <person name="Burns M.-A."/>
            <person name="Dohnt M.F."/>
            <person name="Smythe L.D."/>
            <person name="McKay D.B."/>
            <person name="Craig S.B."/>
            <person name="Vinetz J.M."/>
            <person name="Sutton G.G."/>
            <person name="Nierman W.C."/>
            <person name="Fouts D.E."/>
        </authorList>
    </citation>
    <scope>NUCLEOTIDE SEQUENCE [LARGE SCALE GENOMIC DNA]</scope>
    <source>
        <strain evidence="2 3">LT2116</strain>
    </source>
</reference>
<accession>M3GV79</accession>
<dbReference type="AlphaFoldDB" id="M3GV79"/>
<feature type="compositionally biased region" description="Basic and acidic residues" evidence="1">
    <location>
        <begin position="151"/>
        <end position="173"/>
    </location>
</feature>
<name>M3GV79_9LEPT</name>
<dbReference type="Proteomes" id="UP000011770">
    <property type="component" value="Unassembled WGS sequence"/>
</dbReference>
<sequence length="511" mass="57017">MSYNRQDGYGSSVGISRNNNVVLPGVGATISRSEYGGWGADISTDQYGKVEGGPGRQGFGGVSGGLAWSQRDGFTASFNVSGTNAFSYNSQTGLSSNTDFMSQYAMNNGLSQGVAQTDEEKAHAARQEAESRAAQERNNQTQGAQAIEAAGYRREDGEDYSKNHGDIDNDGKMRSNGVDPTKLEVNQYERFQNREGAAENLQKKIDETYSANQGKDQRLHKEFTAEIDLRRSKIAENEANMSLGDKMKLDKLKKQKADFDDNYNAQSLNGKIKDKYNEHLLVKSEMLNHQINDMRVGDAFKFKGENRDNLTQLMDKMIQLKEKEAYGTLTANDKKNLDKVTSGLEDYRRYGQVRDLILNNKISSYDLGSSTTAAICFVNSHSNFQGVDTKANYFNQAERGHIGMTNSDYRGMKAPALGISSEWSRELTTLKNQKSSEVHVTRREVDIVNRSGANNMIVFTDTTGDGSGNHWQNAARGDDGEWYNVNNNRKDRTPVPIDFSKVYQIKYNDSW</sequence>
<evidence type="ECO:0000313" key="2">
    <source>
        <dbReference type="EMBL" id="EMF80445.1"/>
    </source>
</evidence>
<feature type="compositionally biased region" description="Basic and acidic residues" evidence="1">
    <location>
        <begin position="118"/>
        <end position="135"/>
    </location>
</feature>
<gene>
    <name evidence="2" type="ORF">LEP1GSC188_0538</name>
</gene>
<dbReference type="EMBL" id="AHOR02000055">
    <property type="protein sequence ID" value="EMF80445.1"/>
    <property type="molecule type" value="Genomic_DNA"/>
</dbReference>
<evidence type="ECO:0000313" key="3">
    <source>
        <dbReference type="Proteomes" id="UP000011770"/>
    </source>
</evidence>
<comment type="caution">
    <text evidence="2">The sequence shown here is derived from an EMBL/GenBank/DDBJ whole genome shotgun (WGS) entry which is preliminary data.</text>
</comment>
<feature type="region of interest" description="Disordered" evidence="1">
    <location>
        <begin position="114"/>
        <end position="179"/>
    </location>
</feature>
<protein>
    <submittedName>
        <fullName evidence="2">Uncharacterized protein</fullName>
    </submittedName>
</protein>
<organism evidence="2 3">
    <name type="scientific">Leptospira weilii serovar Topaz str. LT2116</name>
    <dbReference type="NCBI Taxonomy" id="1088540"/>
    <lineage>
        <taxon>Bacteria</taxon>
        <taxon>Pseudomonadati</taxon>
        <taxon>Spirochaetota</taxon>
        <taxon>Spirochaetia</taxon>
        <taxon>Leptospirales</taxon>
        <taxon>Leptospiraceae</taxon>
        <taxon>Leptospira</taxon>
    </lineage>
</organism>
<evidence type="ECO:0000256" key="1">
    <source>
        <dbReference type="SAM" id="MobiDB-lite"/>
    </source>
</evidence>